<keyword evidence="2" id="KW-0547">Nucleotide-binding</keyword>
<evidence type="ECO:0000259" key="8">
    <source>
        <dbReference type="Pfam" id="PF13086"/>
    </source>
</evidence>
<dbReference type="RefSeq" id="WP_073377616.1">
    <property type="nucleotide sequence ID" value="NZ_FQZK01000004.1"/>
</dbReference>
<evidence type="ECO:0000256" key="1">
    <source>
        <dbReference type="ARBA" id="ARBA00007913"/>
    </source>
</evidence>
<sequence>MKRTAILIGVNRYEDLDDLRSPHADVLALEKVLNANGHYDRVQVLPDPSRNEAMEALEAALAEAGPRDHLLISFSGHGLKDKRGRLHLALRDTRRKRLETTAISAEVFKRLLEDSRMSSRVLLLDCCFGGAFADGFATRGAQDEAEPLDLERQLGDGAGIYVIAASGALERAREGDNSRGVRPSPFTESVVRGLAGAAPDANGDGWIDALDLYQHVHREVDDVDGQRVTVSSLGVRGSLVLARHTGAATATELPGRAGGQGPADAAGHGSGAGRGAPDTARGGAAQGPPPPAPGAWSWAPYLDYLREGLLRQTLLQQLPDAGGPDAAVCAMGSESLLSRARERWAPTGRADDLAAEAVKEGRPLRYGYPAVLFDPVRRGGGARRTRPKVAPLLVMDVEVVEEPEGRFLVPVGEPELNRELLLSAEAAGEEEIEELVTWFESDRPGDGVAALSDKARTVCGRLGLPVVDHLVAGELREALDLRVGARRGVHNAALLYRGDSAATAVKQLVGDLDHREGGSGIRIGSIAGTALGALAEPAHAVREHGPGVPAVVTGHGNSAQEAILASAMNRTLTVATGAPGTGKSELITSVVTTAVAAGRSVLVASTNNTAVDEVVGRVNRIGDGAAVMVRTGNRERRAAEPEILTALLAAPRPQADPATAGARLAVHGRALEQERRRLADAENRERRSVLVAAARARLLDGLPTGVSADSFGSAPDLRAWLHRVGSALESRWTGPWHRWRTRRALGIGGTPEELAAVLSFLEVEHEWRGLRSSSAAAPAPEDLAARIREIRAERREVSRDYLRGRAADTLHRGRGVIEGRLRDLASKQNSWKGMRALVRAVPAWATTSRSVRGVFPPDPGLFDLVVVDEATQGTVADLVPLLYRARRALVIGDPHQLQPVDPLVPEDDRRLQAAHGLDRTDLGERSLGLTGASAYHAAASALVAGGGEVLWLDEHYRCHPDIIAPVNRRFYGDRLSVRTDTAALAAPADPAVRWIDVRGSCERPERGSCLNRVEGEAVLVLLRELWRTLPADAGIGVVSPFAAQVRWLEENLGGQAAERIRVGTAHRFQGGERDVVVISPTAAAGVHRNAGQWALNSQNLWNVAATRARSRLYVVGDLHYWREKGGLLADLASLGTAGRGYDLGEAGSRLFEALLERGRDPRVGHRVGGYLCDIVVPGPDGETAVVLDGAEPDTTGSPVPGRALERTLDRVGLFAAVSGMRTVRVPAWRCLAEPDAVAAELG</sequence>
<dbReference type="InterPro" id="IPR029030">
    <property type="entry name" value="Caspase-like_dom_sf"/>
</dbReference>
<dbReference type="GO" id="GO:0006508">
    <property type="term" value="P:proteolysis"/>
    <property type="evidence" value="ECO:0007669"/>
    <property type="project" value="InterPro"/>
</dbReference>
<feature type="domain" description="Peptidase C14 caspase" evidence="7">
    <location>
        <begin position="2"/>
        <end position="221"/>
    </location>
</feature>
<dbReference type="OrthoDB" id="491589at2"/>
<dbReference type="InterPro" id="IPR047187">
    <property type="entry name" value="SF1_C_Upf1"/>
</dbReference>
<keyword evidence="4" id="KW-0347">Helicase</keyword>
<dbReference type="SUPFAM" id="SSF52540">
    <property type="entry name" value="P-loop containing nucleoside triphosphate hydrolases"/>
    <property type="match status" value="1"/>
</dbReference>
<keyword evidence="3" id="KW-0378">Hydrolase</keyword>
<evidence type="ECO:0000259" key="9">
    <source>
        <dbReference type="Pfam" id="PF13087"/>
    </source>
</evidence>
<feature type="domain" description="DNA2/NAM7 helicase-like C-terminal" evidence="9">
    <location>
        <begin position="948"/>
        <end position="1117"/>
    </location>
</feature>
<dbReference type="GO" id="GO:0004197">
    <property type="term" value="F:cysteine-type endopeptidase activity"/>
    <property type="evidence" value="ECO:0007669"/>
    <property type="project" value="InterPro"/>
</dbReference>
<keyword evidence="11" id="KW-1185">Reference proteome</keyword>
<dbReference type="Pfam" id="PF13087">
    <property type="entry name" value="AAA_12"/>
    <property type="match status" value="1"/>
</dbReference>
<dbReference type="InterPro" id="IPR041677">
    <property type="entry name" value="DNA2/NAM7_AAA_11"/>
</dbReference>
<dbReference type="EMBL" id="FQZK01000004">
    <property type="protein sequence ID" value="SHJ17025.1"/>
    <property type="molecule type" value="Genomic_DNA"/>
</dbReference>
<reference evidence="10 11" key="1">
    <citation type="submission" date="2016-11" db="EMBL/GenBank/DDBJ databases">
        <authorList>
            <person name="Jaros S."/>
            <person name="Januszkiewicz K."/>
            <person name="Wedrychowicz H."/>
        </authorList>
    </citation>
    <scope>NUCLEOTIDE SEQUENCE [LARGE SCALE GENOMIC DNA]</scope>
    <source>
        <strain evidence="10 11">CGMCC 4.5723</strain>
    </source>
</reference>
<dbReference type="Pfam" id="PF13086">
    <property type="entry name" value="AAA_11"/>
    <property type="match status" value="1"/>
</dbReference>
<evidence type="ECO:0000256" key="2">
    <source>
        <dbReference type="ARBA" id="ARBA00022741"/>
    </source>
</evidence>
<evidence type="ECO:0000256" key="3">
    <source>
        <dbReference type="ARBA" id="ARBA00022801"/>
    </source>
</evidence>
<evidence type="ECO:0000256" key="6">
    <source>
        <dbReference type="SAM" id="MobiDB-lite"/>
    </source>
</evidence>
<gene>
    <name evidence="10" type="ORF">SAMN05421803_10429</name>
</gene>
<dbReference type="InterPro" id="IPR050534">
    <property type="entry name" value="Coronavir_polyprotein_1ab"/>
</dbReference>
<dbReference type="SUPFAM" id="SSF52129">
    <property type="entry name" value="Caspase-like"/>
    <property type="match status" value="1"/>
</dbReference>
<dbReference type="PANTHER" id="PTHR43788:SF8">
    <property type="entry name" value="DNA-BINDING PROTEIN SMUBP-2"/>
    <property type="match status" value="1"/>
</dbReference>
<feature type="region of interest" description="Disordered" evidence="6">
    <location>
        <begin position="250"/>
        <end position="293"/>
    </location>
</feature>
<feature type="domain" description="DNA2/NAM7 helicase helicase" evidence="8">
    <location>
        <begin position="557"/>
        <end position="900"/>
    </location>
</feature>
<accession>A0A1M6H4A6</accession>
<proteinExistence type="inferred from homology"/>
<organism evidence="10 11">
    <name type="scientific">Nocardiopsis flavescens</name>
    <dbReference type="NCBI Taxonomy" id="758803"/>
    <lineage>
        <taxon>Bacteria</taxon>
        <taxon>Bacillati</taxon>
        <taxon>Actinomycetota</taxon>
        <taxon>Actinomycetes</taxon>
        <taxon>Streptosporangiales</taxon>
        <taxon>Nocardiopsidaceae</taxon>
        <taxon>Nocardiopsis</taxon>
    </lineage>
</organism>
<dbReference type="NCBIfam" id="NF047832">
    <property type="entry name" value="caspase_w_EACC1"/>
    <property type="match status" value="1"/>
</dbReference>
<keyword evidence="5" id="KW-0067">ATP-binding</keyword>
<dbReference type="Gene3D" id="3.40.50.300">
    <property type="entry name" value="P-loop containing nucleotide triphosphate hydrolases"/>
    <property type="match status" value="2"/>
</dbReference>
<evidence type="ECO:0000313" key="11">
    <source>
        <dbReference type="Proteomes" id="UP000184452"/>
    </source>
</evidence>
<dbReference type="CDD" id="cd18808">
    <property type="entry name" value="SF1_C_Upf1"/>
    <property type="match status" value="1"/>
</dbReference>
<dbReference type="Gene3D" id="3.40.50.1460">
    <property type="match status" value="1"/>
</dbReference>
<comment type="similarity">
    <text evidence="1">Belongs to the DNA2/NAM7 helicase family.</text>
</comment>
<dbReference type="AlphaFoldDB" id="A0A1M6H4A6"/>
<dbReference type="InterPro" id="IPR027417">
    <property type="entry name" value="P-loop_NTPase"/>
</dbReference>
<protein>
    <submittedName>
        <fullName evidence="10">Caspase domain-containing protein</fullName>
    </submittedName>
</protein>
<dbReference type="PANTHER" id="PTHR43788">
    <property type="entry name" value="DNA2/NAM7 HELICASE FAMILY MEMBER"/>
    <property type="match status" value="1"/>
</dbReference>
<dbReference type="GO" id="GO:0005524">
    <property type="term" value="F:ATP binding"/>
    <property type="evidence" value="ECO:0007669"/>
    <property type="project" value="UniProtKB-KW"/>
</dbReference>
<dbReference type="Proteomes" id="UP000184452">
    <property type="component" value="Unassembled WGS sequence"/>
</dbReference>
<dbReference type="InterPro" id="IPR041679">
    <property type="entry name" value="DNA2/NAM7-like_C"/>
</dbReference>
<dbReference type="Pfam" id="PF00656">
    <property type="entry name" value="Peptidase_C14"/>
    <property type="match status" value="1"/>
</dbReference>
<evidence type="ECO:0000313" key="10">
    <source>
        <dbReference type="EMBL" id="SHJ17025.1"/>
    </source>
</evidence>
<dbReference type="InterPro" id="IPR018247">
    <property type="entry name" value="EF_Hand_1_Ca_BS"/>
</dbReference>
<evidence type="ECO:0000256" key="4">
    <source>
        <dbReference type="ARBA" id="ARBA00022806"/>
    </source>
</evidence>
<evidence type="ECO:0000259" key="7">
    <source>
        <dbReference type="Pfam" id="PF00656"/>
    </source>
</evidence>
<dbReference type="InterPro" id="IPR011600">
    <property type="entry name" value="Pept_C14_caspase"/>
</dbReference>
<dbReference type="STRING" id="758803.SAMN05421803_10429"/>
<dbReference type="GO" id="GO:0043139">
    <property type="term" value="F:5'-3' DNA helicase activity"/>
    <property type="evidence" value="ECO:0007669"/>
    <property type="project" value="TreeGrafter"/>
</dbReference>
<evidence type="ECO:0000256" key="5">
    <source>
        <dbReference type="ARBA" id="ARBA00022840"/>
    </source>
</evidence>
<name>A0A1M6H4A6_9ACTN</name>
<dbReference type="PROSITE" id="PS00018">
    <property type="entry name" value="EF_HAND_1"/>
    <property type="match status" value="1"/>
</dbReference>